<dbReference type="Proteomes" id="UP000274822">
    <property type="component" value="Unassembled WGS sequence"/>
</dbReference>
<protein>
    <recommendedName>
        <fullName evidence="3">NADH-ubiquinone oxidoreductase chain 2</fullName>
    </recommendedName>
    <alternativeName>
        <fullName evidence="7">NADH dehydrogenase subunit 2</fullName>
    </alternativeName>
</protein>
<comment type="caution">
    <text evidence="10">The sequence shown here is derived from an EMBL/GenBank/DDBJ whole genome shotgun (WGS) entry which is preliminary data.</text>
</comment>
<evidence type="ECO:0000256" key="3">
    <source>
        <dbReference type="ARBA" id="ARBA00021008"/>
    </source>
</evidence>
<evidence type="ECO:0000256" key="4">
    <source>
        <dbReference type="ARBA" id="ARBA00022692"/>
    </source>
</evidence>
<evidence type="ECO:0000259" key="9">
    <source>
        <dbReference type="Pfam" id="PF00361"/>
    </source>
</evidence>
<dbReference type="Pfam" id="PF00361">
    <property type="entry name" value="Proton_antipo_M"/>
    <property type="match status" value="1"/>
</dbReference>
<evidence type="ECO:0000313" key="11">
    <source>
        <dbReference type="Proteomes" id="UP000274822"/>
    </source>
</evidence>
<gene>
    <name evidence="10" type="ORF">BC938DRAFT_476447</name>
</gene>
<proteinExistence type="inferred from homology"/>
<dbReference type="PANTHER" id="PTHR22773">
    <property type="entry name" value="NADH DEHYDROGENASE"/>
    <property type="match status" value="1"/>
</dbReference>
<evidence type="ECO:0000256" key="6">
    <source>
        <dbReference type="ARBA" id="ARBA00023136"/>
    </source>
</evidence>
<comment type="similarity">
    <text evidence="2">Belongs to the complex I subunit 2 family.</text>
</comment>
<keyword evidence="4 8" id="KW-0812">Transmembrane</keyword>
<keyword evidence="5 8" id="KW-1133">Transmembrane helix</keyword>
<feature type="transmembrane region" description="Helical" evidence="8">
    <location>
        <begin position="79"/>
        <end position="99"/>
    </location>
</feature>
<evidence type="ECO:0000256" key="8">
    <source>
        <dbReference type="SAM" id="Phobius"/>
    </source>
</evidence>
<evidence type="ECO:0000313" key="10">
    <source>
        <dbReference type="EMBL" id="RUS16850.1"/>
    </source>
</evidence>
<reference evidence="10 11" key="1">
    <citation type="journal article" date="2018" name="New Phytol.">
        <title>Phylogenomics of Endogonaceae and evolution of mycorrhizas within Mucoromycota.</title>
        <authorList>
            <person name="Chang Y."/>
            <person name="Desiro A."/>
            <person name="Na H."/>
            <person name="Sandor L."/>
            <person name="Lipzen A."/>
            <person name="Clum A."/>
            <person name="Barry K."/>
            <person name="Grigoriev I.V."/>
            <person name="Martin F.M."/>
            <person name="Stajich J.E."/>
            <person name="Smith M.E."/>
            <person name="Bonito G."/>
            <person name="Spatafora J.W."/>
        </authorList>
    </citation>
    <scope>NUCLEOTIDE SEQUENCE [LARGE SCALE GENOMIC DNA]</scope>
    <source>
        <strain evidence="10 11">AD002</strain>
    </source>
</reference>
<feature type="transmembrane region" description="Helical" evidence="8">
    <location>
        <begin position="20"/>
        <end position="39"/>
    </location>
</feature>
<evidence type="ECO:0000256" key="7">
    <source>
        <dbReference type="ARBA" id="ARBA00031028"/>
    </source>
</evidence>
<dbReference type="GO" id="GO:0016020">
    <property type="term" value="C:membrane"/>
    <property type="evidence" value="ECO:0007669"/>
    <property type="project" value="UniProtKB-SubCell"/>
</dbReference>
<dbReference type="AlphaFoldDB" id="A0A433PH73"/>
<feature type="domain" description="NADH:quinone oxidoreductase/Mrp antiporter transmembrane" evidence="9">
    <location>
        <begin position="30"/>
        <end position="123"/>
    </location>
</feature>
<dbReference type="InterPro" id="IPR001750">
    <property type="entry name" value="ND/Mrp_TM"/>
</dbReference>
<evidence type="ECO:0000256" key="5">
    <source>
        <dbReference type="ARBA" id="ARBA00022989"/>
    </source>
</evidence>
<keyword evidence="11" id="KW-1185">Reference proteome</keyword>
<organism evidence="10 11">
    <name type="scientific">Jimgerdemannia flammicorona</name>
    <dbReference type="NCBI Taxonomy" id="994334"/>
    <lineage>
        <taxon>Eukaryota</taxon>
        <taxon>Fungi</taxon>
        <taxon>Fungi incertae sedis</taxon>
        <taxon>Mucoromycota</taxon>
        <taxon>Mucoromycotina</taxon>
        <taxon>Endogonomycetes</taxon>
        <taxon>Endogonales</taxon>
        <taxon>Endogonaceae</taxon>
        <taxon>Jimgerdemannia</taxon>
    </lineage>
</organism>
<comment type="subcellular location">
    <subcellularLocation>
        <location evidence="1">Membrane</location>
        <topology evidence="1">Multi-pass membrane protein</topology>
    </subcellularLocation>
</comment>
<dbReference type="EMBL" id="RBNJ01023760">
    <property type="protein sequence ID" value="RUS16850.1"/>
    <property type="molecule type" value="Genomic_DNA"/>
</dbReference>
<name>A0A433PH73_9FUNG</name>
<sequence>MKILRESACSIVINPRRPGLIMQAVKGFAGVYLWTNVLNGSILKFVISSSLLYGFTGLTTFDSLYLLCSTTSTNHYIELGVLLMAIGLLFKVSAAPFHWPFPSIYSGVPTVVTAALSTLPKLSFC</sequence>
<evidence type="ECO:0000256" key="1">
    <source>
        <dbReference type="ARBA" id="ARBA00004141"/>
    </source>
</evidence>
<keyword evidence="6 8" id="KW-0472">Membrane</keyword>
<accession>A0A433PH73</accession>
<feature type="transmembrane region" description="Helical" evidence="8">
    <location>
        <begin position="45"/>
        <end position="67"/>
    </location>
</feature>
<evidence type="ECO:0000256" key="2">
    <source>
        <dbReference type="ARBA" id="ARBA00007012"/>
    </source>
</evidence>